<dbReference type="InterPro" id="IPR012505">
    <property type="entry name" value="YbbR"/>
</dbReference>
<organism evidence="1 2">
    <name type="scientific">Streptococcus henryi</name>
    <dbReference type="NCBI Taxonomy" id="439219"/>
    <lineage>
        <taxon>Bacteria</taxon>
        <taxon>Bacillati</taxon>
        <taxon>Bacillota</taxon>
        <taxon>Bacilli</taxon>
        <taxon>Lactobacillales</taxon>
        <taxon>Streptococcaceae</taxon>
        <taxon>Streptococcus</taxon>
    </lineage>
</organism>
<accession>A0A1G6B9A4</accession>
<evidence type="ECO:0000313" key="1">
    <source>
        <dbReference type="EMBL" id="SDB17230.1"/>
    </source>
</evidence>
<dbReference type="Proteomes" id="UP000182508">
    <property type="component" value="Unassembled WGS sequence"/>
</dbReference>
<dbReference type="RefSeq" id="WP_074485743.1">
    <property type="nucleotide sequence ID" value="NZ_FMXP01000010.1"/>
</dbReference>
<dbReference type="STRING" id="439219.SAMN02910293_00860"/>
<keyword evidence="2" id="KW-1185">Reference proteome</keyword>
<protein>
    <submittedName>
        <fullName evidence="1">YbbR domain-containing protein</fullName>
    </submittedName>
</protein>
<dbReference type="InterPro" id="IPR053154">
    <property type="entry name" value="c-di-AMP_regulator"/>
</dbReference>
<dbReference type="Pfam" id="PF07949">
    <property type="entry name" value="YbbR"/>
    <property type="match status" value="3"/>
</dbReference>
<dbReference type="EMBL" id="FMXP01000010">
    <property type="protein sequence ID" value="SDB17230.1"/>
    <property type="molecule type" value="Genomic_DNA"/>
</dbReference>
<reference evidence="1 2" key="1">
    <citation type="submission" date="2016-10" db="EMBL/GenBank/DDBJ databases">
        <authorList>
            <person name="de Groot N.N."/>
        </authorList>
    </citation>
    <scope>NUCLEOTIDE SEQUENCE [LARGE SCALE GENOMIC DNA]</scope>
    <source>
        <strain evidence="1 2">A-4</strain>
    </source>
</reference>
<gene>
    <name evidence="1" type="ORF">SAMN02910293_00860</name>
</gene>
<sequence>MKGLFRNIFNSGFWLAIVSIFLSLLLFLTATANNYSRTGTQISGVTETYTNTLKDVPIDIKYDSSKYYVSGYSYEAQVYLTSTNRVKLDSEINADTRSFKVVADLSDAQTGTVEAKLDVINLPSGVTAQVAPETISVTIGKKKTATFSVEGEVDPTQLATGYLIKNIVTDDTKVEVTSDESTIQQVDHVVASLPEDNLLRSDFRGNVILQAVSADGTILPAVINPAKTLLTVEVKKLTKTVPVNLTLVGEMSDKISNIDYKLSNQVVTISGSQEVLDRISDVSAELDITDVTKNTSKVLNLSADNVSIEPNVLTVQLTVTKK</sequence>
<dbReference type="Gene3D" id="2.170.120.30">
    <property type="match status" value="1"/>
</dbReference>
<dbReference type="PANTHER" id="PTHR37804:SF1">
    <property type="entry name" value="CDAA REGULATORY PROTEIN CDAR"/>
    <property type="match status" value="1"/>
</dbReference>
<proteinExistence type="predicted"/>
<name>A0A1G6B9A4_9STRE</name>
<evidence type="ECO:0000313" key="2">
    <source>
        <dbReference type="Proteomes" id="UP000182508"/>
    </source>
</evidence>
<dbReference type="Gene3D" id="2.170.120.40">
    <property type="entry name" value="YbbR-like domain"/>
    <property type="match status" value="1"/>
</dbReference>
<dbReference type="AlphaFoldDB" id="A0A1G6B9A4"/>
<dbReference type="PANTHER" id="PTHR37804">
    <property type="entry name" value="CDAA REGULATORY PROTEIN CDAR"/>
    <property type="match status" value="1"/>
</dbReference>
<dbReference type="eggNOG" id="COG4856">
    <property type="taxonomic scope" value="Bacteria"/>
</dbReference>